<reference evidence="2 3" key="1">
    <citation type="journal article" date="2016" name="Nat. Commun.">
        <title>Thousands of microbial genomes shed light on interconnected biogeochemical processes in an aquifer system.</title>
        <authorList>
            <person name="Anantharaman K."/>
            <person name="Brown C.T."/>
            <person name="Hug L.A."/>
            <person name="Sharon I."/>
            <person name="Castelle C.J."/>
            <person name="Probst A.J."/>
            <person name="Thomas B.C."/>
            <person name="Singh A."/>
            <person name="Wilkins M.J."/>
            <person name="Karaoz U."/>
            <person name="Brodie E.L."/>
            <person name="Williams K.H."/>
            <person name="Hubbard S.S."/>
            <person name="Banfield J.F."/>
        </authorList>
    </citation>
    <scope>NUCLEOTIDE SEQUENCE [LARGE SCALE GENOMIC DNA]</scope>
</reference>
<protein>
    <submittedName>
        <fullName evidence="2">Uncharacterized protein</fullName>
    </submittedName>
</protein>
<gene>
    <name evidence="2" type="ORF">A3I40_02050</name>
</gene>
<accession>A0A1F7V9M5</accession>
<dbReference type="Proteomes" id="UP000178723">
    <property type="component" value="Unassembled WGS sequence"/>
</dbReference>
<proteinExistence type="predicted"/>
<dbReference type="AlphaFoldDB" id="A0A1F7V9M5"/>
<keyword evidence="1" id="KW-0472">Membrane</keyword>
<name>A0A1F7V9M5_9BACT</name>
<evidence type="ECO:0000256" key="1">
    <source>
        <dbReference type="SAM" id="Phobius"/>
    </source>
</evidence>
<feature type="transmembrane region" description="Helical" evidence="1">
    <location>
        <begin position="12"/>
        <end position="31"/>
    </location>
</feature>
<evidence type="ECO:0000313" key="2">
    <source>
        <dbReference type="EMBL" id="OGL87242.1"/>
    </source>
</evidence>
<evidence type="ECO:0000313" key="3">
    <source>
        <dbReference type="Proteomes" id="UP000178723"/>
    </source>
</evidence>
<dbReference type="EMBL" id="MGEP01000029">
    <property type="protein sequence ID" value="OGL87242.1"/>
    <property type="molecule type" value="Genomic_DNA"/>
</dbReference>
<comment type="caution">
    <text evidence="2">The sequence shown here is derived from an EMBL/GenBank/DDBJ whole genome shotgun (WGS) entry which is preliminary data.</text>
</comment>
<sequence>MPLRGGNILLLPTHWVLLLCGMGFFATLLFTQKSGREKGALGVRVGSLGSLGRAAINSSLRSSNTSPLYPRTRKPRA</sequence>
<organism evidence="2 3">
    <name type="scientific">Candidatus Uhrbacteria bacterium RIFCSPLOWO2_02_FULL_48_12</name>
    <dbReference type="NCBI Taxonomy" id="1802407"/>
    <lineage>
        <taxon>Bacteria</taxon>
        <taxon>Candidatus Uhriibacteriota</taxon>
    </lineage>
</organism>
<keyword evidence="1" id="KW-1133">Transmembrane helix</keyword>
<keyword evidence="1" id="KW-0812">Transmembrane</keyword>